<dbReference type="Pfam" id="PF01636">
    <property type="entry name" value="APH"/>
    <property type="match status" value="1"/>
</dbReference>
<sequence>MTDRAALMAAFIGQAGWGTAEMRFLAGDASNRKYHRLHRGAETAVLMDAPPEKGEDVRPFLHIAGHLRALGLSAPGCLAADEAAGFLLLEDLGDDLYARVLERDPAGEDRLYAAATDVLAHLHAHPAPAGLAAYDTPAMARAAGLAVGWYAFAITGERADPAPLMDAVAEALDRLAAEPPVVILRDYHAENLLWLPGRAGLARVGLLDFQSAEMGQPAYDLISMLQDARRDVSPGIEPAMIRRFADTTGREEAQVARACAALGAQRALRILGTFARLSLHYGKPGYVRLIPRVWGQLQQNLAHPALTGLARAAALPPPSPAALQRITDQCGTIPTL</sequence>
<dbReference type="EMBL" id="JAVKPH010000007">
    <property type="protein sequence ID" value="MDR5652683.1"/>
    <property type="molecule type" value="Genomic_DNA"/>
</dbReference>
<dbReference type="Gene3D" id="3.30.200.20">
    <property type="entry name" value="Phosphorylase Kinase, domain 1"/>
    <property type="match status" value="1"/>
</dbReference>
<gene>
    <name evidence="2" type="ORF">RGD00_08715</name>
</gene>
<evidence type="ECO:0000313" key="2">
    <source>
        <dbReference type="EMBL" id="MDR5652683.1"/>
    </source>
</evidence>
<dbReference type="InterPro" id="IPR002575">
    <property type="entry name" value="Aminoglycoside_PTrfase"/>
</dbReference>
<dbReference type="Proteomes" id="UP001247754">
    <property type="component" value="Unassembled WGS sequence"/>
</dbReference>
<evidence type="ECO:0000259" key="1">
    <source>
        <dbReference type="Pfam" id="PF01636"/>
    </source>
</evidence>
<evidence type="ECO:0000313" key="3">
    <source>
        <dbReference type="Proteomes" id="UP001247754"/>
    </source>
</evidence>
<name>A0ABU1F743_9RHOB</name>
<reference evidence="2 3" key="1">
    <citation type="submission" date="2023-09" db="EMBL/GenBank/DDBJ databases">
        <title>Xinfangfangia sedmenti sp. nov., isolated the sedment.</title>
        <authorList>
            <person name="Xu L."/>
        </authorList>
    </citation>
    <scope>NUCLEOTIDE SEQUENCE [LARGE SCALE GENOMIC DNA]</scope>
    <source>
        <strain evidence="2 3">LG-4</strain>
    </source>
</reference>
<dbReference type="SUPFAM" id="SSF56112">
    <property type="entry name" value="Protein kinase-like (PK-like)"/>
    <property type="match status" value="1"/>
</dbReference>
<organism evidence="2 3">
    <name type="scientific">Ruixingdingia sedimenti</name>
    <dbReference type="NCBI Taxonomy" id="3073604"/>
    <lineage>
        <taxon>Bacteria</taxon>
        <taxon>Pseudomonadati</taxon>
        <taxon>Pseudomonadota</taxon>
        <taxon>Alphaproteobacteria</taxon>
        <taxon>Rhodobacterales</taxon>
        <taxon>Paracoccaceae</taxon>
        <taxon>Ruixingdingia</taxon>
    </lineage>
</organism>
<dbReference type="Gene3D" id="3.90.1200.10">
    <property type="match status" value="1"/>
</dbReference>
<proteinExistence type="predicted"/>
<dbReference type="RefSeq" id="WP_310456924.1">
    <property type="nucleotide sequence ID" value="NZ_JAVKPH010000007.1"/>
</dbReference>
<feature type="domain" description="Aminoglycoside phosphotransferase" evidence="1">
    <location>
        <begin position="22"/>
        <end position="248"/>
    </location>
</feature>
<accession>A0ABU1F743</accession>
<dbReference type="InterPro" id="IPR011009">
    <property type="entry name" value="Kinase-like_dom_sf"/>
</dbReference>
<protein>
    <submittedName>
        <fullName evidence="2">Phosphotransferase</fullName>
    </submittedName>
</protein>
<comment type="caution">
    <text evidence="2">The sequence shown here is derived from an EMBL/GenBank/DDBJ whole genome shotgun (WGS) entry which is preliminary data.</text>
</comment>
<keyword evidence="3" id="KW-1185">Reference proteome</keyword>